<sequence length="88" mass="9845">MQKYDLRSDREPFTKKWNIKPEEGQKRCSAPRARVTSVKEVPQRPHVPGLSVTPGNDCKIIVCAEKLTFPGTGLHRSLKVTGKSSLQT</sequence>
<evidence type="ECO:0000313" key="3">
    <source>
        <dbReference type="Proteomes" id="UP001230051"/>
    </source>
</evidence>
<evidence type="ECO:0000313" key="2">
    <source>
        <dbReference type="EMBL" id="KAK1158043.1"/>
    </source>
</evidence>
<gene>
    <name evidence="2" type="ORF">AOXY_G24279</name>
</gene>
<dbReference type="Proteomes" id="UP001230051">
    <property type="component" value="Unassembled WGS sequence"/>
</dbReference>
<dbReference type="EMBL" id="JAGXEW010000025">
    <property type="protein sequence ID" value="KAK1158043.1"/>
    <property type="molecule type" value="Genomic_DNA"/>
</dbReference>
<feature type="region of interest" description="Disordered" evidence="1">
    <location>
        <begin position="22"/>
        <end position="50"/>
    </location>
</feature>
<proteinExistence type="predicted"/>
<organism evidence="2 3">
    <name type="scientific">Acipenser oxyrinchus oxyrinchus</name>
    <dbReference type="NCBI Taxonomy" id="40147"/>
    <lineage>
        <taxon>Eukaryota</taxon>
        <taxon>Metazoa</taxon>
        <taxon>Chordata</taxon>
        <taxon>Craniata</taxon>
        <taxon>Vertebrata</taxon>
        <taxon>Euteleostomi</taxon>
        <taxon>Actinopterygii</taxon>
        <taxon>Chondrostei</taxon>
        <taxon>Acipenseriformes</taxon>
        <taxon>Acipenseridae</taxon>
        <taxon>Acipenser</taxon>
    </lineage>
</organism>
<keyword evidence="3" id="KW-1185">Reference proteome</keyword>
<evidence type="ECO:0000256" key="1">
    <source>
        <dbReference type="SAM" id="MobiDB-lite"/>
    </source>
</evidence>
<comment type="caution">
    <text evidence="2">The sequence shown here is derived from an EMBL/GenBank/DDBJ whole genome shotgun (WGS) entry which is preliminary data.</text>
</comment>
<protein>
    <submittedName>
        <fullName evidence="2">Uncharacterized protein</fullName>
    </submittedName>
</protein>
<dbReference type="AlphaFoldDB" id="A0AAD8FW05"/>
<accession>A0AAD8FW05</accession>
<name>A0AAD8FW05_ACIOX</name>
<reference evidence="2" key="1">
    <citation type="submission" date="2022-02" db="EMBL/GenBank/DDBJ databases">
        <title>Atlantic sturgeon de novo genome assembly.</title>
        <authorList>
            <person name="Stock M."/>
            <person name="Klopp C."/>
            <person name="Guiguen Y."/>
            <person name="Cabau C."/>
            <person name="Parinello H."/>
            <person name="Santidrian Yebra-Pimentel E."/>
            <person name="Kuhl H."/>
            <person name="Dirks R.P."/>
            <person name="Guessner J."/>
            <person name="Wuertz S."/>
            <person name="Du K."/>
            <person name="Schartl M."/>
        </authorList>
    </citation>
    <scope>NUCLEOTIDE SEQUENCE</scope>
    <source>
        <strain evidence="2">STURGEONOMICS-FGT-2020</strain>
        <tissue evidence="2">Whole blood</tissue>
    </source>
</reference>